<dbReference type="InterPro" id="IPR004518">
    <property type="entry name" value="MazG-like_dom"/>
</dbReference>
<feature type="domain" description="NTP pyrophosphohydrolase MazG-like" evidence="1">
    <location>
        <begin position="30"/>
        <end position="103"/>
    </location>
</feature>
<proteinExistence type="predicted"/>
<dbReference type="PANTHER" id="PTHR30522">
    <property type="entry name" value="NUCLEOSIDE TRIPHOSPHATE PYROPHOSPHOHYDROLASE"/>
    <property type="match status" value="1"/>
</dbReference>
<name>A0ABQ6DWK0_9GAMM</name>
<dbReference type="CDD" id="cd11528">
    <property type="entry name" value="NTP-PPase_MazG_Nterm"/>
    <property type="match status" value="1"/>
</dbReference>
<dbReference type="PANTHER" id="PTHR30522:SF0">
    <property type="entry name" value="NUCLEOSIDE TRIPHOSPHATE PYROPHOSPHOHYDROLASE"/>
    <property type="match status" value="1"/>
</dbReference>
<evidence type="ECO:0000259" key="1">
    <source>
        <dbReference type="Pfam" id="PF03819"/>
    </source>
</evidence>
<dbReference type="InterPro" id="IPR048015">
    <property type="entry name" value="NTP-PPase_MazG-like_N"/>
</dbReference>
<dbReference type="Proteomes" id="UP001157353">
    <property type="component" value="Unassembled WGS sequence"/>
</dbReference>
<reference evidence="3" key="1">
    <citation type="journal article" date="2019" name="Int. J. Syst. Evol. Microbiol.">
        <title>The Global Catalogue of Microorganisms (GCM) 10K type strain sequencing project: providing services to taxonomists for standard genome sequencing and annotation.</title>
        <authorList>
            <consortium name="The Broad Institute Genomics Platform"/>
            <consortium name="The Broad Institute Genome Sequencing Center for Infectious Disease"/>
            <person name="Wu L."/>
            <person name="Ma J."/>
        </authorList>
    </citation>
    <scope>NUCLEOTIDE SEQUENCE [LARGE SCALE GENOMIC DNA]</scope>
    <source>
        <strain evidence="3">NBRC 103166</strain>
    </source>
</reference>
<protein>
    <submittedName>
        <fullName evidence="2">Nucleoside triphosphate pyrophosphohydrolase</fullName>
    </submittedName>
</protein>
<dbReference type="Gene3D" id="1.10.287.1080">
    <property type="entry name" value="MazG-like"/>
    <property type="match status" value="2"/>
</dbReference>
<dbReference type="RefSeq" id="WP_284202497.1">
    <property type="nucleotide sequence ID" value="NZ_BSPQ01000001.1"/>
</dbReference>
<accession>A0ABQ6DWK0</accession>
<keyword evidence="3" id="KW-1185">Reference proteome</keyword>
<evidence type="ECO:0000313" key="2">
    <source>
        <dbReference type="EMBL" id="GLS89378.1"/>
    </source>
</evidence>
<dbReference type="InterPro" id="IPR011551">
    <property type="entry name" value="NTP_PyrPHydrolase_MazG"/>
</dbReference>
<dbReference type="EMBL" id="BSPQ01000001">
    <property type="protein sequence ID" value="GLS89378.1"/>
    <property type="molecule type" value="Genomic_DNA"/>
</dbReference>
<dbReference type="NCBIfam" id="TIGR00444">
    <property type="entry name" value="mazG"/>
    <property type="match status" value="1"/>
</dbReference>
<dbReference type="NCBIfam" id="NF007113">
    <property type="entry name" value="PRK09562.1"/>
    <property type="match status" value="1"/>
</dbReference>
<gene>
    <name evidence="2" type="ORF">GCM10007916_04450</name>
</gene>
<comment type="caution">
    <text evidence="2">The sequence shown here is derived from an EMBL/GenBank/DDBJ whole genome shotgun (WGS) entry which is preliminary data.</text>
</comment>
<sequence>MEADGNLEKLLNIMQRLRDPETGCPWDKKQTFASVVPHTIEEVYELADAIEMQDFSDLKGELGDLLFQVVFYAQIAKEQGLFEFSDILATLNEKLVRRHPHVFSEASFADEQAVHANWEIEKQKERLQKAAEMNQQESVLDNIPLALPALNRAYKIQKRCANVGFDWAELEPVVAKIHEEIDEVLVEVQRTDLSEQQRQARIGDELGDLLFANVNLVRHLSANPETVLRQANQKFEKRFRLVELEVLKQGKQMQDCSLLELDEIWDEVKKMK</sequence>
<dbReference type="Pfam" id="PF03819">
    <property type="entry name" value="MazG"/>
    <property type="match status" value="2"/>
</dbReference>
<organism evidence="2 3">
    <name type="scientific">Psychromonas marina</name>
    <dbReference type="NCBI Taxonomy" id="88364"/>
    <lineage>
        <taxon>Bacteria</taxon>
        <taxon>Pseudomonadati</taxon>
        <taxon>Pseudomonadota</taxon>
        <taxon>Gammaproteobacteria</taxon>
        <taxon>Alteromonadales</taxon>
        <taxon>Psychromonadaceae</taxon>
        <taxon>Psychromonas</taxon>
    </lineage>
</organism>
<evidence type="ECO:0000313" key="3">
    <source>
        <dbReference type="Proteomes" id="UP001157353"/>
    </source>
</evidence>
<feature type="domain" description="NTP pyrophosphohydrolase MazG-like" evidence="1">
    <location>
        <begin position="173"/>
        <end position="238"/>
    </location>
</feature>
<dbReference type="CDD" id="cd11529">
    <property type="entry name" value="NTP-PPase_MazG_Cterm"/>
    <property type="match status" value="1"/>
</dbReference>
<dbReference type="InterPro" id="IPR048011">
    <property type="entry name" value="NTP-PPase_MazG-like_C"/>
</dbReference>
<dbReference type="SUPFAM" id="SSF101386">
    <property type="entry name" value="all-alpha NTP pyrophosphatases"/>
    <property type="match status" value="2"/>
</dbReference>